<protein>
    <submittedName>
        <fullName evidence="2">SMI1/KNR4 family protein</fullName>
    </submittedName>
</protein>
<evidence type="ECO:0000259" key="1">
    <source>
        <dbReference type="Pfam" id="PF09346"/>
    </source>
</evidence>
<dbReference type="EMBL" id="JACEZT010000010">
    <property type="protein sequence ID" value="MBA5638559.1"/>
    <property type="molecule type" value="Genomic_DNA"/>
</dbReference>
<sequence length="105" mass="11518">MLPEIPSQYVEYLNTNGAFEGYTTDEDVPGYIALWTLEEIPRHNRDIDVETHAPGFIVFAGNGGGEVLAFDASGAVYMLPMIGMASDCAILVAENFQSLAERFVR</sequence>
<dbReference type="Proteomes" id="UP000534388">
    <property type="component" value="Unassembled WGS sequence"/>
</dbReference>
<dbReference type="Pfam" id="PF09346">
    <property type="entry name" value="SMI1_KNR4"/>
    <property type="match status" value="1"/>
</dbReference>
<gene>
    <name evidence="2" type="ORF">H3H37_15980</name>
</gene>
<dbReference type="AlphaFoldDB" id="A0A7W2ETX0"/>
<reference evidence="2 3" key="1">
    <citation type="submission" date="2020-07" db="EMBL/GenBank/DDBJ databases">
        <title>Novel species isolated from subtropical streams in China.</title>
        <authorList>
            <person name="Lu H."/>
        </authorList>
    </citation>
    <scope>NUCLEOTIDE SEQUENCE [LARGE SCALE GENOMIC DNA]</scope>
    <source>
        <strain evidence="2 3">LX20W</strain>
    </source>
</reference>
<dbReference type="Gene3D" id="3.40.1580.10">
    <property type="entry name" value="SMI1/KNR4-like"/>
    <property type="match status" value="1"/>
</dbReference>
<name>A0A7W2ETX0_9BURK</name>
<feature type="domain" description="Knr4/Smi1-like" evidence="1">
    <location>
        <begin position="5"/>
        <end position="99"/>
    </location>
</feature>
<evidence type="ECO:0000313" key="3">
    <source>
        <dbReference type="Proteomes" id="UP000534388"/>
    </source>
</evidence>
<dbReference type="InterPro" id="IPR018958">
    <property type="entry name" value="Knr4/Smi1-like_dom"/>
</dbReference>
<proteinExistence type="predicted"/>
<dbReference type="SUPFAM" id="SSF160631">
    <property type="entry name" value="SMI1/KNR4-like"/>
    <property type="match status" value="1"/>
</dbReference>
<dbReference type="RefSeq" id="WP_182164239.1">
    <property type="nucleotide sequence ID" value="NZ_JACEZT010000010.1"/>
</dbReference>
<accession>A0A7W2ETX0</accession>
<evidence type="ECO:0000313" key="2">
    <source>
        <dbReference type="EMBL" id="MBA5638559.1"/>
    </source>
</evidence>
<dbReference type="InterPro" id="IPR037883">
    <property type="entry name" value="Knr4/Smi1-like_sf"/>
</dbReference>
<keyword evidence="3" id="KW-1185">Reference proteome</keyword>
<organism evidence="2 3">
    <name type="scientific">Rugamonas brunnea</name>
    <dbReference type="NCBI Taxonomy" id="2758569"/>
    <lineage>
        <taxon>Bacteria</taxon>
        <taxon>Pseudomonadati</taxon>
        <taxon>Pseudomonadota</taxon>
        <taxon>Betaproteobacteria</taxon>
        <taxon>Burkholderiales</taxon>
        <taxon>Oxalobacteraceae</taxon>
        <taxon>Telluria group</taxon>
        <taxon>Rugamonas</taxon>
    </lineage>
</organism>
<comment type="caution">
    <text evidence="2">The sequence shown here is derived from an EMBL/GenBank/DDBJ whole genome shotgun (WGS) entry which is preliminary data.</text>
</comment>